<evidence type="ECO:0000313" key="1">
    <source>
        <dbReference type="EMBL" id="CAH3174247.1"/>
    </source>
</evidence>
<feature type="non-terminal residue" evidence="1">
    <location>
        <position position="1"/>
    </location>
</feature>
<keyword evidence="2" id="KW-1185">Reference proteome</keyword>
<dbReference type="Proteomes" id="UP001159405">
    <property type="component" value="Unassembled WGS sequence"/>
</dbReference>
<organism evidence="1 2">
    <name type="scientific">Porites lobata</name>
    <dbReference type="NCBI Taxonomy" id="104759"/>
    <lineage>
        <taxon>Eukaryota</taxon>
        <taxon>Metazoa</taxon>
        <taxon>Cnidaria</taxon>
        <taxon>Anthozoa</taxon>
        <taxon>Hexacorallia</taxon>
        <taxon>Scleractinia</taxon>
        <taxon>Fungiina</taxon>
        <taxon>Poritidae</taxon>
        <taxon>Porites</taxon>
    </lineage>
</organism>
<comment type="caution">
    <text evidence="1">The sequence shown here is derived from an EMBL/GenBank/DDBJ whole genome shotgun (WGS) entry which is preliminary data.</text>
</comment>
<proteinExistence type="predicted"/>
<dbReference type="EMBL" id="CALNXK010000189">
    <property type="protein sequence ID" value="CAH3174247.1"/>
    <property type="molecule type" value="Genomic_DNA"/>
</dbReference>
<gene>
    <name evidence="1" type="ORF">PLOB_00014754</name>
</gene>
<reference evidence="1 2" key="1">
    <citation type="submission" date="2022-05" db="EMBL/GenBank/DDBJ databases">
        <authorList>
            <consortium name="Genoscope - CEA"/>
            <person name="William W."/>
        </authorList>
    </citation>
    <scope>NUCLEOTIDE SEQUENCE [LARGE SCALE GENOMIC DNA]</scope>
</reference>
<protein>
    <submittedName>
        <fullName evidence="1">Uncharacterized protein</fullName>
    </submittedName>
</protein>
<accession>A0ABN8R8N1</accession>
<evidence type="ECO:0000313" key="2">
    <source>
        <dbReference type="Proteomes" id="UP001159405"/>
    </source>
</evidence>
<sequence>VAGLGDTEFVFPDELPNFNLDIFHGREETKERGRFRTFTESDVENLIAGEENANTKKNAFFFFFLPRKECKPSSLRGILSSHGRRLSRANYGQCIRLRATTALTDEETDILFDKQLLGVRSSPH</sequence>
<name>A0ABN8R8N1_9CNID</name>